<evidence type="ECO:0000259" key="3">
    <source>
        <dbReference type="Pfam" id="PF13464"/>
    </source>
</evidence>
<protein>
    <submittedName>
        <fullName evidence="4">Helix-turn-helix domain-containing protein</fullName>
    </submittedName>
</protein>
<feature type="compositionally biased region" description="Polar residues" evidence="1">
    <location>
        <begin position="184"/>
        <end position="209"/>
    </location>
</feature>
<dbReference type="AlphaFoldDB" id="A0A2N3KRF1"/>
<sequence>MEPQANLNAESMTVGRLLRHTRTTHGQTLDGVAQLLRIRKVYLEAIENSDYDALPGGPYGLGFVKGYAEHLGLDGKEIVRRYKEESNAPAVRSQLSFPKPVQESRVPGGAMMLIAAVLGIVAYGGWYYLSSQGKTIADLVEPLPDRMKGYTAVPEASAPAGNASSERERTLENAAEAHAAEVGPSSSGQRMGGSPSAQASESMNDQASGTVEGMFAEPDFDATGNANTANGANGNANSPANMNDTPAMAANGANATNGAAPAPANGQVANNGAAGGAASAPAAPADQAAGVMPDQGNIPLPPRAPNTPQTASTPEVASVPAAPEVGDAGGGRVFGAVNADSRVTISANETSWVRIREEDGNILLTRMLSAGDVYRVPNRDGLKLEVGNAGALSISVDGAKNLVVGSYGQVISDYSLNPDDILATTTEKKTQ</sequence>
<evidence type="ECO:0000256" key="2">
    <source>
        <dbReference type="SAM" id="Phobius"/>
    </source>
</evidence>
<dbReference type="Pfam" id="PF13464">
    <property type="entry name" value="RodZ_C"/>
    <property type="match status" value="1"/>
</dbReference>
<dbReference type="Pfam" id="PF13413">
    <property type="entry name" value="HTH_25"/>
    <property type="match status" value="1"/>
</dbReference>
<feature type="compositionally biased region" description="Low complexity" evidence="1">
    <location>
        <begin position="272"/>
        <end position="293"/>
    </location>
</feature>
<evidence type="ECO:0000313" key="5">
    <source>
        <dbReference type="Proteomes" id="UP000233597"/>
    </source>
</evidence>
<keyword evidence="2" id="KW-0812">Transmembrane</keyword>
<feature type="compositionally biased region" description="Low complexity" evidence="1">
    <location>
        <begin position="222"/>
        <end position="237"/>
    </location>
</feature>
<dbReference type="GO" id="GO:0003677">
    <property type="term" value="F:DNA binding"/>
    <property type="evidence" value="ECO:0007669"/>
    <property type="project" value="InterPro"/>
</dbReference>
<dbReference type="InterPro" id="IPR050400">
    <property type="entry name" value="Bact_Cytoskel_RodZ"/>
</dbReference>
<dbReference type="InterPro" id="IPR010982">
    <property type="entry name" value="Lambda_DNA-bd_dom_sf"/>
</dbReference>
<name>A0A2N3KRF1_9PROT</name>
<dbReference type="Proteomes" id="UP000233597">
    <property type="component" value="Unassembled WGS sequence"/>
</dbReference>
<feature type="region of interest" description="Disordered" evidence="1">
    <location>
        <begin position="272"/>
        <end position="329"/>
    </location>
</feature>
<dbReference type="EMBL" id="NWTK01000010">
    <property type="protein sequence ID" value="PKR53090.1"/>
    <property type="molecule type" value="Genomic_DNA"/>
</dbReference>
<evidence type="ECO:0000256" key="1">
    <source>
        <dbReference type="SAM" id="MobiDB-lite"/>
    </source>
</evidence>
<keyword evidence="2" id="KW-1133">Transmembrane helix</keyword>
<dbReference type="RefSeq" id="WP_101268173.1">
    <property type="nucleotide sequence ID" value="NZ_NWTK01000010.1"/>
</dbReference>
<reference evidence="4 5" key="1">
    <citation type="submission" date="2017-09" db="EMBL/GenBank/DDBJ databases">
        <title>Biodiversity and function of Thalassospira species in the particle-attached aromatic-hydrocarbon-degrading consortia from the surface seawater of the South China Sea.</title>
        <authorList>
            <person name="Dong C."/>
            <person name="Liu R."/>
            <person name="Shao Z."/>
        </authorList>
    </citation>
    <scope>NUCLEOTIDE SEQUENCE [LARGE SCALE GENOMIC DNA]</scope>
    <source>
        <strain evidence="4 5">CSC1P2</strain>
    </source>
</reference>
<feature type="compositionally biased region" description="Low complexity" evidence="1">
    <location>
        <begin position="244"/>
        <end position="254"/>
    </location>
</feature>
<keyword evidence="2" id="KW-0472">Membrane</keyword>
<evidence type="ECO:0000313" key="4">
    <source>
        <dbReference type="EMBL" id="PKR53090.1"/>
    </source>
</evidence>
<dbReference type="PANTHER" id="PTHR34475">
    <property type="match status" value="1"/>
</dbReference>
<dbReference type="Gene3D" id="1.10.260.40">
    <property type="entry name" value="lambda repressor-like DNA-binding domains"/>
    <property type="match status" value="1"/>
</dbReference>
<accession>A0A2N3KRF1</accession>
<dbReference type="PANTHER" id="PTHR34475:SF1">
    <property type="entry name" value="CYTOSKELETON PROTEIN RODZ"/>
    <property type="match status" value="1"/>
</dbReference>
<feature type="domain" description="Cytoskeleton protein RodZ-like C-terminal" evidence="3">
    <location>
        <begin position="344"/>
        <end position="400"/>
    </location>
</feature>
<proteinExistence type="predicted"/>
<comment type="caution">
    <text evidence="4">The sequence shown here is derived from an EMBL/GenBank/DDBJ whole genome shotgun (WGS) entry which is preliminary data.</text>
</comment>
<feature type="transmembrane region" description="Helical" evidence="2">
    <location>
        <begin position="109"/>
        <end position="129"/>
    </location>
</feature>
<dbReference type="InterPro" id="IPR025194">
    <property type="entry name" value="RodZ-like_C"/>
</dbReference>
<feature type="compositionally biased region" description="Polar residues" evidence="1">
    <location>
        <begin position="306"/>
        <end position="315"/>
    </location>
</feature>
<dbReference type="OrthoDB" id="9790252at2"/>
<gene>
    <name evidence="4" type="ORF">COO20_15535</name>
</gene>
<feature type="region of interest" description="Disordered" evidence="1">
    <location>
        <begin position="155"/>
        <end position="254"/>
    </location>
</feature>
<organism evidence="4 5">
    <name type="scientific">Thalassospira marina</name>
    <dbReference type="NCBI Taxonomy" id="2048283"/>
    <lineage>
        <taxon>Bacteria</taxon>
        <taxon>Pseudomonadati</taxon>
        <taxon>Pseudomonadota</taxon>
        <taxon>Alphaproteobacteria</taxon>
        <taxon>Rhodospirillales</taxon>
        <taxon>Thalassospiraceae</taxon>
        <taxon>Thalassospira</taxon>
    </lineage>
</organism>